<feature type="transmembrane region" description="Helical" evidence="2">
    <location>
        <begin position="25"/>
        <end position="47"/>
    </location>
</feature>
<keyword evidence="2" id="KW-1133">Transmembrane helix</keyword>
<keyword evidence="4" id="KW-1185">Reference proteome</keyword>
<name>A0AA38JFX2_9AGAR</name>
<proteinExistence type="predicted"/>
<comment type="caution">
    <text evidence="3">The sequence shown here is derived from an EMBL/GenBank/DDBJ whole genome shotgun (WGS) entry which is preliminary data.</text>
</comment>
<gene>
    <name evidence="3" type="ORF">DFJ43DRAFT_606328</name>
</gene>
<feature type="transmembrane region" description="Helical" evidence="2">
    <location>
        <begin position="134"/>
        <end position="157"/>
    </location>
</feature>
<feature type="transmembrane region" description="Helical" evidence="2">
    <location>
        <begin position="102"/>
        <end position="122"/>
    </location>
</feature>
<evidence type="ECO:0000256" key="2">
    <source>
        <dbReference type="SAM" id="Phobius"/>
    </source>
</evidence>
<evidence type="ECO:0000256" key="1">
    <source>
        <dbReference type="SAM" id="MobiDB-lite"/>
    </source>
</evidence>
<feature type="transmembrane region" description="Helical" evidence="2">
    <location>
        <begin position="207"/>
        <end position="232"/>
    </location>
</feature>
<organism evidence="3 4">
    <name type="scientific">Lentinula guzmanii</name>
    <dbReference type="NCBI Taxonomy" id="2804957"/>
    <lineage>
        <taxon>Eukaryota</taxon>
        <taxon>Fungi</taxon>
        <taxon>Dikarya</taxon>
        <taxon>Basidiomycota</taxon>
        <taxon>Agaricomycotina</taxon>
        <taxon>Agaricomycetes</taxon>
        <taxon>Agaricomycetidae</taxon>
        <taxon>Agaricales</taxon>
        <taxon>Marasmiineae</taxon>
        <taxon>Omphalotaceae</taxon>
        <taxon>Lentinula</taxon>
    </lineage>
</organism>
<reference evidence="3" key="1">
    <citation type="submission" date="2022-08" db="EMBL/GenBank/DDBJ databases">
        <authorList>
            <consortium name="DOE Joint Genome Institute"/>
            <person name="Min B."/>
            <person name="Sierra-Patev S."/>
            <person name="Naranjo-Ortiz M."/>
            <person name="Looney B."/>
            <person name="Konkel Z."/>
            <person name="Slot J.C."/>
            <person name="Sakamoto Y."/>
            <person name="Steenwyk J.L."/>
            <person name="Rokas A."/>
            <person name="Carro J."/>
            <person name="Camarero S."/>
            <person name="Ferreira P."/>
            <person name="Molpeceres G."/>
            <person name="Ruiz-duenas F.J."/>
            <person name="Serrano A."/>
            <person name="Henrissat B."/>
            <person name="Drula E."/>
            <person name="Hughes K.W."/>
            <person name="Mata J.L."/>
            <person name="Ishikawa N.K."/>
            <person name="Vargas-Isla R."/>
            <person name="Ushijima S."/>
            <person name="Smith C.A."/>
            <person name="Ahrendt S."/>
            <person name="Andreopoulos W."/>
            <person name="He G."/>
            <person name="LaButti K."/>
            <person name="Lipzen A."/>
            <person name="Ng V."/>
            <person name="Riley R."/>
            <person name="Sandor L."/>
            <person name="Barry K."/>
            <person name="Martinez A.T."/>
            <person name="Xiao Y."/>
            <person name="Gibbons J.G."/>
            <person name="Terashima K."/>
            <person name="Hibbett D.S."/>
            <person name="Grigoriev I.V."/>
        </authorList>
    </citation>
    <scope>NUCLEOTIDE SEQUENCE</scope>
    <source>
        <strain evidence="3">ET3784</strain>
    </source>
</reference>
<dbReference type="AlphaFoldDB" id="A0AA38JFX2"/>
<keyword evidence="2" id="KW-0812">Transmembrane</keyword>
<protein>
    <submittedName>
        <fullName evidence="3">Uncharacterized protein</fullName>
    </submittedName>
</protein>
<sequence length="556" mass="60971">MLLAALETPAAGSVEFSKHPDFHTVAAFLLGWVLYASVSALLASFHVREVVMKLWKLLSAPARFCIIRKESDDKISVDSSTCSHSFDLSSLSDTDDNVQQNLIRMLFLSFITGSLANFRSLLSFSQDSKLCAFVVAWSLLSLETARLMGLFTILLALRKLGMKQWELTIFSIWIITGLAFTFINAALAAGVTQAIPQLNTSFCFRIHFWPASVVLIIIYLGLEVFVVIRLWFKLRQLVFRRGCASNYLLLDIRVTRALSLMLLELVTSVPSAIVTNTLGDFIPYSVGAIAVLYAFSREANDRNFTDRQDSPETSPSSVCSSSAQEDSDICIADPAYSWLTPGRPLSARSSSDVSLLPRWDVDQRVVRSGTTRSSKTIDSRTARSIHEAVIHQATIKTLSANTNLACSDPGLASSSHSVVATTELAPPSRTLRPLRPRLVILTQTSNPYGYPLVQAEGSRLSVNTESITSVTESAPAERFRILTSRFSSPSWTTTRSTVSSNHSQSTSHSPTSRGSEGGPFMDPDASDSRSFVSLRITDRESIARSIATSTFGPRPI</sequence>
<accession>A0AA38JFX2</accession>
<feature type="compositionally biased region" description="Low complexity" evidence="1">
    <location>
        <begin position="311"/>
        <end position="322"/>
    </location>
</feature>
<feature type="compositionally biased region" description="Low complexity" evidence="1">
    <location>
        <begin position="494"/>
        <end position="514"/>
    </location>
</feature>
<reference evidence="3" key="2">
    <citation type="journal article" date="2023" name="Proc. Natl. Acad. Sci. U.S.A.">
        <title>A global phylogenomic analysis of the shiitake genus Lentinula.</title>
        <authorList>
            <person name="Sierra-Patev S."/>
            <person name="Min B."/>
            <person name="Naranjo-Ortiz M."/>
            <person name="Looney B."/>
            <person name="Konkel Z."/>
            <person name="Slot J.C."/>
            <person name="Sakamoto Y."/>
            <person name="Steenwyk J.L."/>
            <person name="Rokas A."/>
            <person name="Carro J."/>
            <person name="Camarero S."/>
            <person name="Ferreira P."/>
            <person name="Molpeceres G."/>
            <person name="Ruiz-Duenas F.J."/>
            <person name="Serrano A."/>
            <person name="Henrissat B."/>
            <person name="Drula E."/>
            <person name="Hughes K.W."/>
            <person name="Mata J.L."/>
            <person name="Ishikawa N.K."/>
            <person name="Vargas-Isla R."/>
            <person name="Ushijima S."/>
            <person name="Smith C.A."/>
            <person name="Donoghue J."/>
            <person name="Ahrendt S."/>
            <person name="Andreopoulos W."/>
            <person name="He G."/>
            <person name="LaButti K."/>
            <person name="Lipzen A."/>
            <person name="Ng V."/>
            <person name="Riley R."/>
            <person name="Sandor L."/>
            <person name="Barry K."/>
            <person name="Martinez A.T."/>
            <person name="Xiao Y."/>
            <person name="Gibbons J.G."/>
            <person name="Terashima K."/>
            <person name="Grigoriev I.V."/>
            <person name="Hibbett D."/>
        </authorList>
    </citation>
    <scope>NUCLEOTIDE SEQUENCE</scope>
    <source>
        <strain evidence="3">ET3784</strain>
    </source>
</reference>
<evidence type="ECO:0000313" key="4">
    <source>
        <dbReference type="Proteomes" id="UP001176059"/>
    </source>
</evidence>
<feature type="transmembrane region" description="Helical" evidence="2">
    <location>
        <begin position="169"/>
        <end position="195"/>
    </location>
</feature>
<feature type="region of interest" description="Disordered" evidence="1">
    <location>
        <begin position="303"/>
        <end position="322"/>
    </location>
</feature>
<dbReference type="EMBL" id="JANVFO010000005">
    <property type="protein sequence ID" value="KAJ3736312.1"/>
    <property type="molecule type" value="Genomic_DNA"/>
</dbReference>
<dbReference type="Proteomes" id="UP001176059">
    <property type="component" value="Unassembled WGS sequence"/>
</dbReference>
<keyword evidence="2" id="KW-0472">Membrane</keyword>
<feature type="region of interest" description="Disordered" evidence="1">
    <location>
        <begin position="489"/>
        <end position="529"/>
    </location>
</feature>
<evidence type="ECO:0000313" key="3">
    <source>
        <dbReference type="EMBL" id="KAJ3736312.1"/>
    </source>
</evidence>